<dbReference type="EMBL" id="JALJOU010000072">
    <property type="protein sequence ID" value="KAK9825646.1"/>
    <property type="molecule type" value="Genomic_DNA"/>
</dbReference>
<sequence>MDLVCLADSTTILKPVYPMDVPPGFPIRVDETARTATVAAGVPQRILLDYLAAYKTPAAPLGYSLAAFSFYIDQTIGGAVATGTHGSTLQHGSTSNQVTRIELALANGTLAAITPDSHPHLWRAVQISVGRLGVITELDIRIVPQRMLTRTIETQSFAEAIASVEAVAAAHGAALAANASDAEMSNRYMADGKGSLMSCRMWAWTSVFVAGLTNSLGSNATLMQRQAIVTEDKTTNKQTSDQFPDDQYELSVPLHHAGACLRKVMAAIQDSNLAGGFVLPNLIRFVSGEGAYLANTHGGPRVFVNLEDDLSGNTGRPNARFQEVVRIFRQECGARLHWGKAGWPQWGACFDGSREYPDSWCHFGCAVQELDPKGKFRSLAEVWAWRATRNGSDAAFASCCDADGFSAEVCCGAATIAAAPPVQFNFLSASESATQALAGILAQERIAGDCYCLLGVVGAGKSAFSRAFVRAAAGDEDLPVPSPTYLLQSIYDELD</sequence>
<dbReference type="PANTHER" id="PTHR43762">
    <property type="entry name" value="L-GULONOLACTONE OXIDASE"/>
    <property type="match status" value="1"/>
</dbReference>
<dbReference type="Pfam" id="PF01565">
    <property type="entry name" value="FAD_binding_4"/>
    <property type="match status" value="1"/>
</dbReference>
<dbReference type="InterPro" id="IPR003442">
    <property type="entry name" value="T6A_TsaE"/>
</dbReference>
<dbReference type="SUPFAM" id="SSF56176">
    <property type="entry name" value="FAD-binding/transporter-associated domain-like"/>
    <property type="match status" value="1"/>
</dbReference>
<accession>A0AAW1QW21</accession>
<evidence type="ECO:0000256" key="1">
    <source>
        <dbReference type="ARBA" id="ARBA00005147"/>
    </source>
</evidence>
<dbReference type="InterPro" id="IPR036318">
    <property type="entry name" value="FAD-bd_PCMH-like_sf"/>
</dbReference>
<dbReference type="AlphaFoldDB" id="A0AAW1QW21"/>
<dbReference type="InterPro" id="IPR006094">
    <property type="entry name" value="Oxid_FAD_bind_N"/>
</dbReference>
<dbReference type="InterPro" id="IPR016169">
    <property type="entry name" value="FAD-bd_PCMH_sub2"/>
</dbReference>
<dbReference type="GO" id="GO:0002949">
    <property type="term" value="P:tRNA threonylcarbamoyladenosine modification"/>
    <property type="evidence" value="ECO:0007669"/>
    <property type="project" value="InterPro"/>
</dbReference>
<keyword evidence="2" id="KW-0560">Oxidoreductase</keyword>
<dbReference type="Gene3D" id="3.30.465.10">
    <property type="match status" value="1"/>
</dbReference>
<dbReference type="GO" id="GO:0071949">
    <property type="term" value="F:FAD binding"/>
    <property type="evidence" value="ECO:0007669"/>
    <property type="project" value="InterPro"/>
</dbReference>
<dbReference type="Pfam" id="PF04030">
    <property type="entry name" value="ALO"/>
    <property type="match status" value="1"/>
</dbReference>
<dbReference type="InterPro" id="IPR010031">
    <property type="entry name" value="FAD_lactone_oxidase-like"/>
</dbReference>
<dbReference type="InterPro" id="IPR016166">
    <property type="entry name" value="FAD-bd_PCMH"/>
</dbReference>
<reference evidence="4 5" key="1">
    <citation type="journal article" date="2024" name="Nat. Commun.">
        <title>Phylogenomics reveals the evolutionary origins of lichenization in chlorophyte algae.</title>
        <authorList>
            <person name="Puginier C."/>
            <person name="Libourel C."/>
            <person name="Otte J."/>
            <person name="Skaloud P."/>
            <person name="Haon M."/>
            <person name="Grisel S."/>
            <person name="Petersen M."/>
            <person name="Berrin J.G."/>
            <person name="Delaux P.M."/>
            <person name="Dal Grande F."/>
            <person name="Keller J."/>
        </authorList>
    </citation>
    <scope>NUCLEOTIDE SEQUENCE [LARGE SCALE GENOMIC DNA]</scope>
    <source>
        <strain evidence="4 5">SAG 245.80</strain>
    </source>
</reference>
<dbReference type="PROSITE" id="PS51387">
    <property type="entry name" value="FAD_PCMH"/>
    <property type="match status" value="1"/>
</dbReference>
<dbReference type="InterPro" id="IPR027417">
    <property type="entry name" value="P-loop_NTPase"/>
</dbReference>
<keyword evidence="5" id="KW-1185">Reference proteome</keyword>
<evidence type="ECO:0000256" key="2">
    <source>
        <dbReference type="ARBA" id="ARBA00023002"/>
    </source>
</evidence>
<dbReference type="Gene3D" id="3.30.70.2520">
    <property type="match status" value="1"/>
</dbReference>
<dbReference type="GO" id="GO:0016020">
    <property type="term" value="C:membrane"/>
    <property type="evidence" value="ECO:0007669"/>
    <property type="project" value="InterPro"/>
</dbReference>
<proteinExistence type="predicted"/>
<dbReference type="Pfam" id="PF02367">
    <property type="entry name" value="TsaE"/>
    <property type="match status" value="1"/>
</dbReference>
<comment type="pathway">
    <text evidence="1">Cofactor biosynthesis; L-ascorbate biosynthesis.</text>
</comment>
<protein>
    <recommendedName>
        <fullName evidence="3">FAD-binding PCMH-type domain-containing protein</fullName>
    </recommendedName>
</protein>
<comment type="caution">
    <text evidence="4">The sequence shown here is derived from an EMBL/GenBank/DDBJ whole genome shotgun (WGS) entry which is preliminary data.</text>
</comment>
<dbReference type="GO" id="GO:0003885">
    <property type="term" value="F:D-arabinono-1,4-lactone oxidase activity"/>
    <property type="evidence" value="ECO:0007669"/>
    <property type="project" value="InterPro"/>
</dbReference>
<evidence type="ECO:0000313" key="4">
    <source>
        <dbReference type="EMBL" id="KAK9825646.1"/>
    </source>
</evidence>
<dbReference type="Proteomes" id="UP001445335">
    <property type="component" value="Unassembled WGS sequence"/>
</dbReference>
<organism evidence="4 5">
    <name type="scientific">Elliptochloris bilobata</name>
    <dbReference type="NCBI Taxonomy" id="381761"/>
    <lineage>
        <taxon>Eukaryota</taxon>
        <taxon>Viridiplantae</taxon>
        <taxon>Chlorophyta</taxon>
        <taxon>core chlorophytes</taxon>
        <taxon>Trebouxiophyceae</taxon>
        <taxon>Trebouxiophyceae incertae sedis</taxon>
        <taxon>Elliptochloris clade</taxon>
        <taxon>Elliptochloris</taxon>
    </lineage>
</organism>
<evidence type="ECO:0000313" key="5">
    <source>
        <dbReference type="Proteomes" id="UP001445335"/>
    </source>
</evidence>
<dbReference type="Gene3D" id="3.40.50.300">
    <property type="entry name" value="P-loop containing nucleotide triphosphate hydrolases"/>
    <property type="match status" value="1"/>
</dbReference>
<gene>
    <name evidence="4" type="ORF">WJX81_004482</name>
</gene>
<dbReference type="InterPro" id="IPR007173">
    <property type="entry name" value="ALO_C"/>
</dbReference>
<evidence type="ECO:0000259" key="3">
    <source>
        <dbReference type="PROSITE" id="PS51387"/>
    </source>
</evidence>
<feature type="domain" description="FAD-binding PCMH-type" evidence="3">
    <location>
        <begin position="1"/>
        <end position="145"/>
    </location>
</feature>
<dbReference type="PANTHER" id="PTHR43762:SF5">
    <property type="entry name" value="FAD-BINDING PCMH-TYPE DOMAIN-CONTAINING PROTEIN"/>
    <property type="match status" value="1"/>
</dbReference>
<feature type="non-terminal residue" evidence="4">
    <location>
        <position position="495"/>
    </location>
</feature>
<name>A0AAW1QW21_9CHLO</name>